<accession>A0A9N9UEF0</accession>
<evidence type="ECO:0000313" key="2">
    <source>
        <dbReference type="Proteomes" id="UP000754883"/>
    </source>
</evidence>
<protein>
    <submittedName>
        <fullName evidence="1">Uncharacterized protein</fullName>
    </submittedName>
</protein>
<dbReference type="EMBL" id="CABFNO020001404">
    <property type="protein sequence ID" value="CAG9986434.1"/>
    <property type="molecule type" value="Genomic_DNA"/>
</dbReference>
<proteinExistence type="predicted"/>
<dbReference type="Proteomes" id="UP000754883">
    <property type="component" value="Unassembled WGS sequence"/>
</dbReference>
<evidence type="ECO:0000313" key="1">
    <source>
        <dbReference type="EMBL" id="CAG9986434.1"/>
    </source>
</evidence>
<dbReference type="AlphaFoldDB" id="A0A9N9UEF0"/>
<comment type="caution">
    <text evidence="1">The sequence shown here is derived from an EMBL/GenBank/DDBJ whole genome shotgun (WGS) entry which is preliminary data.</text>
</comment>
<sequence length="241" mass="27973">MAFELGVVMRDVHAALAGHPYPVIMWGEEALRRLGAPIPPGLDHEIMLVLEPCHMEDAAQRLEESRFKRVNCSFGIHANDRIPMHAAVKRQIAHDFNTFDDWSEHYVCTREHTSMKETIKLALIPTTYAHISTRQHPLDDFDHMFGIYWPKPARLMISFVETVVTGPMNGCWKRLLIMWAGYWLYQGKRLPVTVMNNSDNENARAYFESFIRHMQFYPCQPPVPGMEFQFVGVRVPQYLIN</sequence>
<dbReference type="OrthoDB" id="3700556at2759"/>
<organism evidence="1 2">
    <name type="scientific">Clonostachys byssicola</name>
    <dbReference type="NCBI Taxonomy" id="160290"/>
    <lineage>
        <taxon>Eukaryota</taxon>
        <taxon>Fungi</taxon>
        <taxon>Dikarya</taxon>
        <taxon>Ascomycota</taxon>
        <taxon>Pezizomycotina</taxon>
        <taxon>Sordariomycetes</taxon>
        <taxon>Hypocreomycetidae</taxon>
        <taxon>Hypocreales</taxon>
        <taxon>Bionectriaceae</taxon>
        <taxon>Clonostachys</taxon>
    </lineage>
</organism>
<name>A0A9N9UEF0_9HYPO</name>
<gene>
    <name evidence="1" type="ORF">CBYS24578_00012711</name>
</gene>
<reference evidence="1" key="1">
    <citation type="submission" date="2021-10" db="EMBL/GenBank/DDBJ databases">
        <authorList>
            <person name="Piombo E."/>
        </authorList>
    </citation>
    <scope>NUCLEOTIDE SEQUENCE</scope>
</reference>
<keyword evidence="2" id="KW-1185">Reference proteome</keyword>